<protein>
    <recommendedName>
        <fullName evidence="1">Transposase InsH N-terminal domain-containing protein</fullName>
    </recommendedName>
</protein>
<feature type="domain" description="Transposase InsH N-terminal" evidence="1">
    <location>
        <begin position="19"/>
        <end position="70"/>
    </location>
</feature>
<gene>
    <name evidence="2" type="ORF">WPS_07660</name>
</gene>
<evidence type="ECO:0000259" key="1">
    <source>
        <dbReference type="Pfam" id="PF05598"/>
    </source>
</evidence>
<accession>A0AAN2C8E8</accession>
<dbReference type="AlphaFoldDB" id="A0AAN2C8E8"/>
<proteinExistence type="predicted"/>
<dbReference type="Pfam" id="PF05598">
    <property type="entry name" value="DUF772"/>
    <property type="match status" value="1"/>
</dbReference>
<organism evidence="2 3">
    <name type="scientific">Vulcanimicrobium alpinum</name>
    <dbReference type="NCBI Taxonomy" id="3016050"/>
    <lineage>
        <taxon>Bacteria</taxon>
        <taxon>Bacillati</taxon>
        <taxon>Vulcanimicrobiota</taxon>
        <taxon>Vulcanimicrobiia</taxon>
        <taxon>Vulcanimicrobiales</taxon>
        <taxon>Vulcanimicrobiaceae</taxon>
        <taxon>Vulcanimicrobium</taxon>
    </lineage>
</organism>
<dbReference type="EMBL" id="AP025523">
    <property type="protein sequence ID" value="BDE05490.1"/>
    <property type="molecule type" value="Genomic_DNA"/>
</dbReference>
<dbReference type="InterPro" id="IPR008490">
    <property type="entry name" value="Transposase_InsH_N"/>
</dbReference>
<reference evidence="2 3" key="1">
    <citation type="journal article" date="2022" name="ISME Commun">
        <title>Vulcanimicrobium alpinus gen. nov. sp. nov., the first cultivated representative of the candidate phylum 'Eremiobacterota', is a metabolically versatile aerobic anoxygenic phototroph.</title>
        <authorList>
            <person name="Yabe S."/>
            <person name="Muto K."/>
            <person name="Abe K."/>
            <person name="Yokota A."/>
            <person name="Staudigel H."/>
            <person name="Tebo B.M."/>
        </authorList>
    </citation>
    <scope>NUCLEOTIDE SEQUENCE [LARGE SCALE GENOMIC DNA]</scope>
    <source>
        <strain evidence="2 3">WC8-2</strain>
    </source>
</reference>
<dbReference type="Proteomes" id="UP001317532">
    <property type="component" value="Chromosome"/>
</dbReference>
<sequence>MKRKEQMSFASAGFERYARATRRAEFLIEMDAVVPWERLCTLIAPHYPTGEGGRPPIPLERMLRIYFLGSSGFVVGGREEIGRPS</sequence>
<evidence type="ECO:0000313" key="3">
    <source>
        <dbReference type="Proteomes" id="UP001317532"/>
    </source>
</evidence>
<keyword evidence="3" id="KW-1185">Reference proteome</keyword>
<name>A0AAN2C8E8_UNVUL</name>
<dbReference type="KEGG" id="vab:WPS_07660"/>
<evidence type="ECO:0000313" key="2">
    <source>
        <dbReference type="EMBL" id="BDE05490.1"/>
    </source>
</evidence>